<feature type="region of interest" description="Disordered" evidence="1">
    <location>
        <begin position="87"/>
        <end position="110"/>
    </location>
</feature>
<comment type="caution">
    <text evidence="2">The sequence shown here is derived from an EMBL/GenBank/DDBJ whole genome shotgun (WGS) entry which is preliminary data.</text>
</comment>
<dbReference type="EMBL" id="JAINUF010000009">
    <property type="protein sequence ID" value="KAJ8349920.1"/>
    <property type="molecule type" value="Genomic_DNA"/>
</dbReference>
<name>A0A9Q1F2R3_SYNKA</name>
<feature type="region of interest" description="Disordered" evidence="1">
    <location>
        <begin position="27"/>
        <end position="69"/>
    </location>
</feature>
<keyword evidence="3" id="KW-1185">Reference proteome</keyword>
<gene>
    <name evidence="2" type="ORF">SKAU_G00250500</name>
</gene>
<dbReference type="AlphaFoldDB" id="A0A9Q1F2R3"/>
<evidence type="ECO:0000313" key="3">
    <source>
        <dbReference type="Proteomes" id="UP001152622"/>
    </source>
</evidence>
<protein>
    <submittedName>
        <fullName evidence="2">Uncharacterized protein</fullName>
    </submittedName>
</protein>
<accession>A0A9Q1F2R3</accession>
<reference evidence="2" key="1">
    <citation type="journal article" date="2023" name="Science">
        <title>Genome structures resolve the early diversification of teleost fishes.</title>
        <authorList>
            <person name="Parey E."/>
            <person name="Louis A."/>
            <person name="Montfort J."/>
            <person name="Bouchez O."/>
            <person name="Roques C."/>
            <person name="Iampietro C."/>
            <person name="Lluch J."/>
            <person name="Castinel A."/>
            <person name="Donnadieu C."/>
            <person name="Desvignes T."/>
            <person name="Floi Bucao C."/>
            <person name="Jouanno E."/>
            <person name="Wen M."/>
            <person name="Mejri S."/>
            <person name="Dirks R."/>
            <person name="Jansen H."/>
            <person name="Henkel C."/>
            <person name="Chen W.J."/>
            <person name="Zahm M."/>
            <person name="Cabau C."/>
            <person name="Klopp C."/>
            <person name="Thompson A.W."/>
            <person name="Robinson-Rechavi M."/>
            <person name="Braasch I."/>
            <person name="Lecointre G."/>
            <person name="Bobe J."/>
            <person name="Postlethwait J.H."/>
            <person name="Berthelot C."/>
            <person name="Roest Crollius H."/>
            <person name="Guiguen Y."/>
        </authorList>
    </citation>
    <scope>NUCLEOTIDE SEQUENCE</scope>
    <source>
        <strain evidence="2">WJC10195</strain>
    </source>
</reference>
<proteinExistence type="predicted"/>
<dbReference type="Proteomes" id="UP001152622">
    <property type="component" value="Chromosome 9"/>
</dbReference>
<evidence type="ECO:0000256" key="1">
    <source>
        <dbReference type="SAM" id="MobiDB-lite"/>
    </source>
</evidence>
<sequence>MRNVKATGDPEQLIWTESLVKRVSEPAKRVSTRSFRQDGKASSPGLRSIGSTGALRPFRNPGCIPRPAKRTGARACLNTAFHRAGPFRPKGFPVQTAPERPAARAARSSSSRDYKAALSRCINQHKLRTQGGITLLSVNVINHRAGRCSHPGGTHNAAPFITKFYLQ</sequence>
<organism evidence="2 3">
    <name type="scientific">Synaphobranchus kaupii</name>
    <name type="common">Kaup's arrowtooth eel</name>
    <dbReference type="NCBI Taxonomy" id="118154"/>
    <lineage>
        <taxon>Eukaryota</taxon>
        <taxon>Metazoa</taxon>
        <taxon>Chordata</taxon>
        <taxon>Craniata</taxon>
        <taxon>Vertebrata</taxon>
        <taxon>Euteleostomi</taxon>
        <taxon>Actinopterygii</taxon>
        <taxon>Neopterygii</taxon>
        <taxon>Teleostei</taxon>
        <taxon>Anguilliformes</taxon>
        <taxon>Synaphobranchidae</taxon>
        <taxon>Synaphobranchus</taxon>
    </lineage>
</organism>
<evidence type="ECO:0000313" key="2">
    <source>
        <dbReference type="EMBL" id="KAJ8349920.1"/>
    </source>
</evidence>